<accession>A0A497UV67</accession>
<proteinExistence type="predicted"/>
<dbReference type="PROSITE" id="PS51257">
    <property type="entry name" value="PROKAR_LIPOPROTEIN"/>
    <property type="match status" value="1"/>
</dbReference>
<feature type="domain" description="Serine aminopeptidase S33" evidence="2">
    <location>
        <begin position="69"/>
        <end position="183"/>
    </location>
</feature>
<keyword evidence="5" id="KW-1185">Reference proteome</keyword>
<evidence type="ECO:0000313" key="3">
    <source>
        <dbReference type="EMBL" id="PKW29629.1"/>
    </source>
</evidence>
<evidence type="ECO:0000259" key="2">
    <source>
        <dbReference type="Pfam" id="PF12146"/>
    </source>
</evidence>
<comment type="caution">
    <text evidence="4">The sequence shown here is derived from an EMBL/GenBank/DDBJ whole genome shotgun (WGS) entry which is preliminary data.</text>
</comment>
<dbReference type="PRINTS" id="PR00793">
    <property type="entry name" value="PROAMNOPTASE"/>
</dbReference>
<dbReference type="GO" id="GO:0006508">
    <property type="term" value="P:proteolysis"/>
    <property type="evidence" value="ECO:0007669"/>
    <property type="project" value="InterPro"/>
</dbReference>
<dbReference type="AlphaFoldDB" id="A0A497UV67"/>
<dbReference type="SUPFAM" id="SSF53474">
    <property type="entry name" value="alpha/beta-Hydrolases"/>
    <property type="match status" value="1"/>
</dbReference>
<dbReference type="PANTHER" id="PTHR43798">
    <property type="entry name" value="MONOACYLGLYCEROL LIPASE"/>
    <property type="match status" value="1"/>
</dbReference>
<dbReference type="EMBL" id="PJND01000007">
    <property type="protein sequence ID" value="PKW29629.1"/>
    <property type="molecule type" value="Genomic_DNA"/>
</dbReference>
<evidence type="ECO:0000256" key="1">
    <source>
        <dbReference type="ARBA" id="ARBA00022801"/>
    </source>
</evidence>
<dbReference type="Proteomes" id="UP000233767">
    <property type="component" value="Unassembled WGS sequence"/>
</dbReference>
<dbReference type="InterPro" id="IPR050266">
    <property type="entry name" value="AB_hydrolase_sf"/>
</dbReference>
<organism evidence="4 6">
    <name type="scientific">Flavobacterium lindanitolerans</name>
    <dbReference type="NCBI Taxonomy" id="428988"/>
    <lineage>
        <taxon>Bacteria</taxon>
        <taxon>Pseudomonadati</taxon>
        <taxon>Bacteroidota</taxon>
        <taxon>Flavobacteriia</taxon>
        <taxon>Flavobacteriales</taxon>
        <taxon>Flavobacteriaceae</taxon>
        <taxon>Flavobacterium</taxon>
    </lineage>
</organism>
<sequence>MISQRQKKLFGIVVIMSTALLFSCGEELSIDEPGNLVPKTVTQDTSLPTIYANGAWLHSEAFGPEDGTMIIAIHGGPGGDYRYLLNCKDLTDSGYRVVFYDQRGSGLSERFPKRSYISLKQGAIDLMYDELTAVISHYRKSPNQKVILFGHSWGAILASGYLGKYPDMAQGLILCEPGGLKWKEIEDYIKESRSFKYWGEILNDATYLDQFITGKEDQHEILDYKMAMMASRNDITGEGDFDPSSNWRSGAVIMDALFSIGEAYKIDFSEGLENYTTPSLFFYSGRNRAYHDSWAQKITSHYTNIQVVKVSGVGHDGIVTNTQAWNEQTKPAIINYINSL</sequence>
<reference evidence="4 6" key="2">
    <citation type="submission" date="2018-10" db="EMBL/GenBank/DDBJ databases">
        <title>Genomic Encyclopedia of Archaeal and Bacterial Type Strains, Phase II (KMG-II): from individual species to whole genera.</title>
        <authorList>
            <person name="Goeker M."/>
        </authorList>
    </citation>
    <scope>NUCLEOTIDE SEQUENCE [LARGE SCALE GENOMIC DNA]</scope>
    <source>
        <strain evidence="4 6">DSM 21886</strain>
    </source>
</reference>
<dbReference type="Pfam" id="PF12146">
    <property type="entry name" value="Hydrolase_4"/>
    <property type="match status" value="1"/>
</dbReference>
<dbReference type="InterPro" id="IPR029058">
    <property type="entry name" value="AB_hydrolase_fold"/>
</dbReference>
<dbReference type="Gene3D" id="3.40.50.1820">
    <property type="entry name" value="alpha/beta hydrolase"/>
    <property type="match status" value="1"/>
</dbReference>
<gene>
    <name evidence="3" type="ORF">B0G92_1272</name>
    <name evidence="4" type="ORF">CLV50_0232</name>
</gene>
<dbReference type="GO" id="GO:0008233">
    <property type="term" value="F:peptidase activity"/>
    <property type="evidence" value="ECO:0007669"/>
    <property type="project" value="InterPro"/>
</dbReference>
<protein>
    <submittedName>
        <fullName evidence="4">Proline iminopeptidase</fullName>
    </submittedName>
</protein>
<evidence type="ECO:0000313" key="4">
    <source>
        <dbReference type="EMBL" id="RLJ34870.1"/>
    </source>
</evidence>
<evidence type="ECO:0000313" key="6">
    <source>
        <dbReference type="Proteomes" id="UP000275027"/>
    </source>
</evidence>
<reference evidence="3 5" key="1">
    <citation type="submission" date="2017-12" db="EMBL/GenBank/DDBJ databases">
        <title>Genomic Encyclopedia of Type Strains, Phase III (KMG-III): the genomes of soil and plant-associated and newly described type strains.</title>
        <authorList>
            <person name="Whitman W."/>
        </authorList>
    </citation>
    <scope>NUCLEOTIDE SEQUENCE [LARGE SCALE GENOMIC DNA]</scope>
    <source>
        <strain evidence="3 5">IP-10</strain>
    </source>
</reference>
<evidence type="ECO:0000313" key="5">
    <source>
        <dbReference type="Proteomes" id="UP000233767"/>
    </source>
</evidence>
<name>A0A497UV67_9FLAO</name>
<dbReference type="EMBL" id="RCCB01000010">
    <property type="protein sequence ID" value="RLJ34870.1"/>
    <property type="molecule type" value="Genomic_DNA"/>
</dbReference>
<keyword evidence="1" id="KW-0378">Hydrolase</keyword>
<dbReference type="Proteomes" id="UP000275027">
    <property type="component" value="Unassembled WGS sequence"/>
</dbReference>
<dbReference type="InterPro" id="IPR002410">
    <property type="entry name" value="Peptidase_S33"/>
</dbReference>
<dbReference type="InterPro" id="IPR022742">
    <property type="entry name" value="Hydrolase_4"/>
</dbReference>
<dbReference type="RefSeq" id="WP_101471463.1">
    <property type="nucleotide sequence ID" value="NZ_PJND01000007.1"/>
</dbReference>